<name>A0A1Y5NFP9_9BACT</name>
<organism evidence="5 6">
    <name type="scientific">Campylobacter concisus</name>
    <dbReference type="NCBI Taxonomy" id="199"/>
    <lineage>
        <taxon>Bacteria</taxon>
        <taxon>Pseudomonadati</taxon>
        <taxon>Campylobacterota</taxon>
        <taxon>Epsilonproteobacteria</taxon>
        <taxon>Campylobacterales</taxon>
        <taxon>Campylobacteraceae</taxon>
        <taxon>Campylobacter</taxon>
    </lineage>
</organism>
<feature type="domain" description="Type I restriction modification DNA specificity" evidence="4">
    <location>
        <begin position="155"/>
        <end position="311"/>
    </location>
</feature>
<evidence type="ECO:0000256" key="1">
    <source>
        <dbReference type="ARBA" id="ARBA00010923"/>
    </source>
</evidence>
<evidence type="ECO:0000259" key="4">
    <source>
        <dbReference type="Pfam" id="PF01420"/>
    </source>
</evidence>
<comment type="caution">
    <text evidence="5">The sequence shown here is derived from an EMBL/GenBank/DDBJ whole genome shotgun (WGS) entry which is preliminary data.</text>
</comment>
<evidence type="ECO:0000313" key="5">
    <source>
        <dbReference type="EMBL" id="OUT19700.1"/>
    </source>
</evidence>
<protein>
    <recommendedName>
        <fullName evidence="4">Type I restriction modification DNA specificity domain-containing protein</fullName>
    </recommendedName>
</protein>
<sequence length="317" mass="36502">MLKEHTLLTVFSLPSDVFHPGSSSVACCMVFELGVRHSDTHKTFFGYYKDDAFQKRKNLGRVEKTEGSWAETEKEWLNLYRNKIEKDGISVLKTINANDEWLAEAYMKTNYSSISIKNFEKTVREYASFVVKLGKANLSNTAPKMQKINKNLNISNWKYFKLGTLFKIKSTKGNNTNNLIGGGRCVYSRKKESNGYEFMCSLNDNKEYISRGNCIVFIQLGQGSAGYSLYQGYNFIGMSGKTSCRYSERLNKYNGLFLTTILDLERNKFSYGRSWIGDRLLKTNILLPAIKIDETDFEPDWDFMENYIKTLKFANII</sequence>
<reference evidence="5 6" key="1">
    <citation type="submission" date="2017-04" db="EMBL/GenBank/DDBJ databases">
        <title>Complete genome of Campylobacter concisus ATCC 33237T and draft genomes for an additional eight well characterized C. concisus strains.</title>
        <authorList>
            <person name="Cornelius A.J."/>
            <person name="Miller W.G."/>
            <person name="Lastovica A.J."/>
            <person name="On S.L."/>
            <person name="French N.P."/>
            <person name="Vandenberg O."/>
            <person name="Biggs P.J."/>
        </authorList>
    </citation>
    <scope>NUCLEOTIDE SEQUENCE [LARGE SCALE GENOMIC DNA]</scope>
    <source>
        <strain evidence="5 6">Lasto205.94</strain>
    </source>
</reference>
<keyword evidence="3" id="KW-0238">DNA-binding</keyword>
<gene>
    <name evidence="5" type="ORF">B9N61_01175</name>
</gene>
<dbReference type="SUPFAM" id="SSF116734">
    <property type="entry name" value="DNA methylase specificity domain"/>
    <property type="match status" value="1"/>
</dbReference>
<dbReference type="GO" id="GO:0009307">
    <property type="term" value="P:DNA restriction-modification system"/>
    <property type="evidence" value="ECO:0007669"/>
    <property type="project" value="UniProtKB-KW"/>
</dbReference>
<dbReference type="GO" id="GO:0003677">
    <property type="term" value="F:DNA binding"/>
    <property type="evidence" value="ECO:0007669"/>
    <property type="project" value="UniProtKB-KW"/>
</dbReference>
<dbReference type="Gene3D" id="3.90.220.20">
    <property type="entry name" value="DNA methylase specificity domains"/>
    <property type="match status" value="1"/>
</dbReference>
<accession>A0A1Y5NFP9</accession>
<dbReference type="InterPro" id="IPR000055">
    <property type="entry name" value="Restrct_endonuc_typeI_TRD"/>
</dbReference>
<dbReference type="AlphaFoldDB" id="A0A1Y5NFP9"/>
<proteinExistence type="inferred from homology"/>
<evidence type="ECO:0000313" key="6">
    <source>
        <dbReference type="Proteomes" id="UP000196534"/>
    </source>
</evidence>
<dbReference type="PROSITE" id="PS51257">
    <property type="entry name" value="PROKAR_LIPOPROTEIN"/>
    <property type="match status" value="1"/>
</dbReference>
<dbReference type="EMBL" id="NDYR01000004">
    <property type="protein sequence ID" value="OUT19700.1"/>
    <property type="molecule type" value="Genomic_DNA"/>
</dbReference>
<dbReference type="InterPro" id="IPR044946">
    <property type="entry name" value="Restrct_endonuc_typeI_TRD_sf"/>
</dbReference>
<comment type="similarity">
    <text evidence="1">Belongs to the type-I restriction system S methylase family.</text>
</comment>
<dbReference type="InterPro" id="IPR029063">
    <property type="entry name" value="SAM-dependent_MTases_sf"/>
</dbReference>
<dbReference type="SUPFAM" id="SSF53335">
    <property type="entry name" value="S-adenosyl-L-methionine-dependent methyltransferases"/>
    <property type="match status" value="1"/>
</dbReference>
<keyword evidence="2" id="KW-0680">Restriction system</keyword>
<dbReference type="Proteomes" id="UP000196534">
    <property type="component" value="Unassembled WGS sequence"/>
</dbReference>
<dbReference type="Pfam" id="PF01420">
    <property type="entry name" value="Methylase_S"/>
    <property type="match status" value="1"/>
</dbReference>
<evidence type="ECO:0000256" key="2">
    <source>
        <dbReference type="ARBA" id="ARBA00022747"/>
    </source>
</evidence>
<evidence type="ECO:0000256" key="3">
    <source>
        <dbReference type="ARBA" id="ARBA00023125"/>
    </source>
</evidence>